<dbReference type="VEuPathDB" id="PlasmoDB:PVW1_100017500"/>
<dbReference type="InterPro" id="IPR008780">
    <property type="entry name" value="Plasmodium_Vir"/>
</dbReference>
<dbReference type="Proteomes" id="UP000196402">
    <property type="component" value="Chromosome 3"/>
</dbReference>
<evidence type="ECO:0000256" key="1">
    <source>
        <dbReference type="SAM" id="MobiDB-lite"/>
    </source>
</evidence>
<gene>
    <name evidence="2" type="ORF">PVT01_030031300</name>
</gene>
<accession>A0A1G4GSC5</accession>
<reference evidence="2 3" key="1">
    <citation type="submission" date="2016-07" db="EMBL/GenBank/DDBJ databases">
        <authorList>
            <consortium name="Pathogen Informatics"/>
        </authorList>
    </citation>
    <scope>NUCLEOTIDE SEQUENCE [LARGE SCALE GENOMIC DNA]</scope>
</reference>
<sequence>MEKNKIFCMKLVRNLGFYAPNSEFFDPNEDRCKILYYWVYNSAKNKHISNKLITDCFNDYKDHMTNINKKPKCYYYPFEDSYNEPIDMIILEIFHTNMKALTDILAKENSKINLDLQKYICECVNIYKEMDKKYCLGKDSNSSLTCIMLYVVKQMYNLYLSGKDYHKYKIPSLYDVEKEYTAKCLPSNLDVPSIAPRVNEVSELASLSEDTNDQGDKFAAPRPFTEDNPGGSMSRTVSTAVGTMAGASSILALLYKFTPGRNWMRSDIRGSRGRISNTLHAEQPNELFYDGFEGEVMGSYNPTYNVGYGSA</sequence>
<dbReference type="EMBL" id="LT615241">
    <property type="protein sequence ID" value="SCO65498.1"/>
    <property type="molecule type" value="Genomic_DNA"/>
</dbReference>
<dbReference type="VEuPathDB" id="PlasmoDB:PVPAM_000042500"/>
<name>A0A1G4GSC5_PLAVI</name>
<protein>
    <submittedName>
        <fullName evidence="2">VIR protein</fullName>
    </submittedName>
</protein>
<evidence type="ECO:0000313" key="2">
    <source>
        <dbReference type="EMBL" id="SCO65498.1"/>
    </source>
</evidence>
<dbReference type="VEuPathDB" id="PlasmoDB:PVP01_1001400"/>
<proteinExistence type="predicted"/>
<organism evidence="2 3">
    <name type="scientific">Plasmodium vivax</name>
    <name type="common">malaria parasite P. vivax</name>
    <dbReference type="NCBI Taxonomy" id="5855"/>
    <lineage>
        <taxon>Eukaryota</taxon>
        <taxon>Sar</taxon>
        <taxon>Alveolata</taxon>
        <taxon>Apicomplexa</taxon>
        <taxon>Aconoidasida</taxon>
        <taxon>Haemosporida</taxon>
        <taxon>Plasmodiidae</taxon>
        <taxon>Plasmodium</taxon>
        <taxon>Plasmodium (Plasmodium)</taxon>
    </lineage>
</organism>
<evidence type="ECO:0000313" key="3">
    <source>
        <dbReference type="Proteomes" id="UP000196402"/>
    </source>
</evidence>
<dbReference type="AlphaFoldDB" id="A0A1G4GSC5"/>
<dbReference type="Pfam" id="PF05795">
    <property type="entry name" value="Plasmodium_Vir"/>
    <property type="match status" value="1"/>
</dbReference>
<feature type="region of interest" description="Disordered" evidence="1">
    <location>
        <begin position="206"/>
        <end position="233"/>
    </location>
</feature>